<dbReference type="GO" id="GO:0046872">
    <property type="term" value="F:metal ion binding"/>
    <property type="evidence" value="ECO:0007669"/>
    <property type="project" value="UniProtKB-KW"/>
</dbReference>
<comment type="caution">
    <text evidence="7">The sequence shown here is derived from an EMBL/GenBank/DDBJ whole genome shotgun (WGS) entry which is preliminary data.</text>
</comment>
<evidence type="ECO:0000256" key="1">
    <source>
        <dbReference type="ARBA" id="ARBA00022617"/>
    </source>
</evidence>
<keyword evidence="5" id="KW-0732">Signal</keyword>
<evidence type="ECO:0000313" key="7">
    <source>
        <dbReference type="EMBL" id="OSQ53311.1"/>
    </source>
</evidence>
<dbReference type="Pfam" id="PF00034">
    <property type="entry name" value="Cytochrom_C"/>
    <property type="match status" value="1"/>
</dbReference>
<evidence type="ECO:0000256" key="2">
    <source>
        <dbReference type="ARBA" id="ARBA00022723"/>
    </source>
</evidence>
<reference evidence="7 8" key="1">
    <citation type="submission" date="2014-03" db="EMBL/GenBank/DDBJ databases">
        <title>The draft genome sequence of Marivita geojedonensis KCTC 23882.</title>
        <authorList>
            <person name="Lai Q."/>
            <person name="Shao Z."/>
        </authorList>
    </citation>
    <scope>NUCLEOTIDE SEQUENCE [LARGE SCALE GENOMIC DNA]</scope>
    <source>
        <strain evidence="7 8">DPG-138</strain>
    </source>
</reference>
<accession>A0A1X4NQZ2</accession>
<evidence type="ECO:0000256" key="5">
    <source>
        <dbReference type="SAM" id="SignalP"/>
    </source>
</evidence>
<dbReference type="PROSITE" id="PS51007">
    <property type="entry name" value="CYTC"/>
    <property type="match status" value="1"/>
</dbReference>
<evidence type="ECO:0000313" key="8">
    <source>
        <dbReference type="Proteomes" id="UP000193926"/>
    </source>
</evidence>
<evidence type="ECO:0000256" key="3">
    <source>
        <dbReference type="ARBA" id="ARBA00023004"/>
    </source>
</evidence>
<keyword evidence="2 4" id="KW-0479">Metal-binding</keyword>
<dbReference type="STRING" id="1123756.MGEO_01810"/>
<keyword evidence="3 4" id="KW-0408">Iron</keyword>
<protein>
    <submittedName>
        <fullName evidence="7">3-methyladenine DNA glycosylase</fullName>
    </submittedName>
</protein>
<dbReference type="Gene3D" id="1.10.760.10">
    <property type="entry name" value="Cytochrome c-like domain"/>
    <property type="match status" value="1"/>
</dbReference>
<dbReference type="InterPro" id="IPR036909">
    <property type="entry name" value="Cyt_c-like_dom_sf"/>
</dbReference>
<dbReference type="Proteomes" id="UP000193926">
    <property type="component" value="Unassembled WGS sequence"/>
</dbReference>
<dbReference type="GO" id="GO:0009055">
    <property type="term" value="F:electron transfer activity"/>
    <property type="evidence" value="ECO:0007669"/>
    <property type="project" value="InterPro"/>
</dbReference>
<name>A0A1X4NQZ2_9RHOB</name>
<feature type="domain" description="Cytochrome c" evidence="6">
    <location>
        <begin position="22"/>
        <end position="133"/>
    </location>
</feature>
<gene>
    <name evidence="7" type="ORF">MGEO_01810</name>
</gene>
<dbReference type="SUPFAM" id="SSF46626">
    <property type="entry name" value="Cytochrome c"/>
    <property type="match status" value="1"/>
</dbReference>
<dbReference type="EMBL" id="JFKC01000001">
    <property type="protein sequence ID" value="OSQ53311.1"/>
    <property type="molecule type" value="Genomic_DNA"/>
</dbReference>
<dbReference type="GO" id="GO:0020037">
    <property type="term" value="F:heme binding"/>
    <property type="evidence" value="ECO:0007669"/>
    <property type="project" value="InterPro"/>
</dbReference>
<dbReference type="RefSeq" id="WP_233139527.1">
    <property type="nucleotide sequence ID" value="NZ_JFKC01000001.1"/>
</dbReference>
<feature type="signal peptide" evidence="5">
    <location>
        <begin position="1"/>
        <end position="23"/>
    </location>
</feature>
<evidence type="ECO:0000259" key="6">
    <source>
        <dbReference type="PROSITE" id="PS51007"/>
    </source>
</evidence>
<sequence length="134" mass="14004">MFNMKTIGTAVCLSFAAATVGLADDLGKQDYMQGCAGCHGESGMGQGPLAELLTIDVPDLTTLSARNDGKFPMLDVIHVIDGRMGVRAHGGAMPIWGLIFKENAAGDSGLLGGAEAIARGRMLSIAYYLESIQK</sequence>
<keyword evidence="8" id="KW-1185">Reference proteome</keyword>
<dbReference type="AlphaFoldDB" id="A0A1X4NQZ2"/>
<evidence type="ECO:0000256" key="4">
    <source>
        <dbReference type="PROSITE-ProRule" id="PRU00433"/>
    </source>
</evidence>
<dbReference type="InterPro" id="IPR009056">
    <property type="entry name" value="Cyt_c-like_dom"/>
</dbReference>
<organism evidence="7 8">
    <name type="scientific">Marivita geojedonensis</name>
    <dbReference type="NCBI Taxonomy" id="1123756"/>
    <lineage>
        <taxon>Bacteria</taxon>
        <taxon>Pseudomonadati</taxon>
        <taxon>Pseudomonadota</taxon>
        <taxon>Alphaproteobacteria</taxon>
        <taxon>Rhodobacterales</taxon>
        <taxon>Roseobacteraceae</taxon>
        <taxon>Marivita</taxon>
    </lineage>
</organism>
<feature type="chain" id="PRO_5011987462" evidence="5">
    <location>
        <begin position="24"/>
        <end position="134"/>
    </location>
</feature>
<proteinExistence type="predicted"/>
<keyword evidence="1 4" id="KW-0349">Heme</keyword>